<evidence type="ECO:0000313" key="1">
    <source>
        <dbReference type="EMBL" id="OIR00994.1"/>
    </source>
</evidence>
<accession>A0A1J5RYR6</accession>
<dbReference type="AlphaFoldDB" id="A0A1J5RYR6"/>
<dbReference type="EMBL" id="MLJW01000089">
    <property type="protein sequence ID" value="OIR00994.1"/>
    <property type="molecule type" value="Genomic_DNA"/>
</dbReference>
<proteinExistence type="predicted"/>
<reference evidence="1" key="1">
    <citation type="submission" date="2016-10" db="EMBL/GenBank/DDBJ databases">
        <title>Sequence of Gallionella enrichment culture.</title>
        <authorList>
            <person name="Poehlein A."/>
            <person name="Muehling M."/>
            <person name="Daniel R."/>
        </authorList>
    </citation>
    <scope>NUCLEOTIDE SEQUENCE</scope>
</reference>
<organism evidence="1">
    <name type="scientific">mine drainage metagenome</name>
    <dbReference type="NCBI Taxonomy" id="410659"/>
    <lineage>
        <taxon>unclassified sequences</taxon>
        <taxon>metagenomes</taxon>
        <taxon>ecological metagenomes</taxon>
    </lineage>
</organism>
<protein>
    <submittedName>
        <fullName evidence="1">Uncharacterized protein</fullName>
    </submittedName>
</protein>
<sequence length="231" mass="26571">MREKAAINAYLKLLQAKGASSSVLYKRSLFLDKLNLALADKVLDGNEYREVIELVMDTIPADDWHENLTAAREFYPFWLENIKAIAVINLNPGFEVKPTAWRPEQVALKDLWSSLDSERFDTSESWPLKAYAQALRFEGADMALVETRTKLAKIILIRLRGAPEQNNKSYRTAVDLTLPLFNIKHNRSLFLVVVREFYYFWTGNPDAVNMVLKDDKGNLLHHFLVDNPSLR</sequence>
<gene>
    <name evidence="1" type="ORF">GALL_169580</name>
</gene>
<name>A0A1J5RYR6_9ZZZZ</name>
<comment type="caution">
    <text evidence="1">The sequence shown here is derived from an EMBL/GenBank/DDBJ whole genome shotgun (WGS) entry which is preliminary data.</text>
</comment>